<dbReference type="GO" id="GO:0005664">
    <property type="term" value="C:nuclear origin of replication recognition complex"/>
    <property type="evidence" value="ECO:0007669"/>
    <property type="project" value="TreeGrafter"/>
</dbReference>
<feature type="region of interest" description="Disordered" evidence="1">
    <location>
        <begin position="1"/>
        <end position="145"/>
    </location>
</feature>
<comment type="caution">
    <text evidence="3">The sequence shown here is derived from an EMBL/GenBank/DDBJ whole genome shotgun (WGS) entry which is preliminary data.</text>
</comment>
<feature type="compositionally biased region" description="Pro residues" evidence="1">
    <location>
        <begin position="1"/>
        <end position="10"/>
    </location>
</feature>
<dbReference type="PANTHER" id="PTHR14052">
    <property type="entry name" value="ORIGIN RECOGNITION COMPLEX SUBUNIT 2"/>
    <property type="match status" value="1"/>
</dbReference>
<sequence>MSSIAPPPRSNPRSRKKSRRSSLPPKPAPPTSIAGVLNLLKRNSPRSDSRKLSAPKHGRFEDSDEDDEDLPRTVPRTVEKKRKDKASSSSSKKQKKKQQTVRPANPPPNPRASPPSPPPTPTPSSPNNNNNNNNNDNDNPYLLNPKDILPTLKRCGWTVVHLPPQTYYVPPNSLPPPNPASTINYSYSTLSNLIPLLSSRNEQLYRQILSDHLIKISNRPEALKIDDLTTWETHYNHTKGSDHHNYYIPKSSVEPFLKNVNYLRHYEVCVHFYMHHEEEYYRCYESEVKMIEEEDKEDLKDTFLLTSSMKTFNFNRIWIFLRNLGFKYKQNGLHGSCYTFSGRKFLEAKDVVEWLDGEEEEGRKVRSEFLKTVWEGMKHPETTRYNVQSERKRRSERMEYYSESEEEEEEDGADVYFNGKKKVKGVKTDNRRGKRVRKNSNLQAVEKSDKNEKVTKGKAGVRDHGRALKALGDFQGIYPDVLRHLTSNSTVMLHGYGSKIEVLQELRKYLSDYGTVLTVDCGAEGFDFELFVGKVGEVFGSVKGGTLERVGYEEGGGRRWGFDVGGDRRLTEGYWAGSGIAREKTPVFLLLNSVESLTPPQLACLTCLKIGSACNLRLVMTASNVNYPVLFTHSVRHNLDVVTFEVHTYKTEKTKKFKVKIASKEEEDGKGFEQILGSLAPRHTEIIKLLAGMEEEKTGEVAYAEFKARCKAKLLVQNEQAMRNLLVELVEHKLVEKNKVGGKDVIGIRGESLRARILEWGN</sequence>
<evidence type="ECO:0000313" key="3">
    <source>
        <dbReference type="EMBL" id="GMH93647.1"/>
    </source>
</evidence>
<feature type="compositionally biased region" description="Low complexity" evidence="1">
    <location>
        <begin position="125"/>
        <end position="140"/>
    </location>
</feature>
<gene>
    <name evidence="3" type="ORF">TrST_g2924</name>
</gene>
<dbReference type="EMBL" id="BRXY01000416">
    <property type="protein sequence ID" value="GMH93647.1"/>
    <property type="molecule type" value="Genomic_DNA"/>
</dbReference>
<proteinExistence type="predicted"/>
<dbReference type="InterPro" id="IPR056773">
    <property type="entry name" value="WHD_ORC2"/>
</dbReference>
<evidence type="ECO:0000259" key="2">
    <source>
        <dbReference type="Pfam" id="PF24882"/>
    </source>
</evidence>
<evidence type="ECO:0000313" key="4">
    <source>
        <dbReference type="Proteomes" id="UP001165085"/>
    </source>
</evidence>
<reference evidence="4" key="1">
    <citation type="journal article" date="2023" name="Commun. Biol.">
        <title>Genome analysis of Parmales, the sister group of diatoms, reveals the evolutionary specialization of diatoms from phago-mixotrophs to photoautotrophs.</title>
        <authorList>
            <person name="Ban H."/>
            <person name="Sato S."/>
            <person name="Yoshikawa S."/>
            <person name="Yamada K."/>
            <person name="Nakamura Y."/>
            <person name="Ichinomiya M."/>
            <person name="Sato N."/>
            <person name="Blanc-Mathieu R."/>
            <person name="Endo H."/>
            <person name="Kuwata A."/>
            <person name="Ogata H."/>
        </authorList>
    </citation>
    <scope>NUCLEOTIDE SEQUENCE [LARGE SCALE GENOMIC DNA]</scope>
    <source>
        <strain evidence="4">NIES 3701</strain>
    </source>
</reference>
<dbReference type="Pfam" id="PF24882">
    <property type="entry name" value="WHD_ORC2"/>
    <property type="match status" value="1"/>
</dbReference>
<accession>A0A9W7EX18</accession>
<feature type="compositionally biased region" description="Pro residues" evidence="1">
    <location>
        <begin position="104"/>
        <end position="124"/>
    </location>
</feature>
<dbReference type="AlphaFoldDB" id="A0A9W7EX18"/>
<dbReference type="Proteomes" id="UP001165085">
    <property type="component" value="Unassembled WGS sequence"/>
</dbReference>
<organism evidence="3 4">
    <name type="scientific">Triparma strigata</name>
    <dbReference type="NCBI Taxonomy" id="1606541"/>
    <lineage>
        <taxon>Eukaryota</taxon>
        <taxon>Sar</taxon>
        <taxon>Stramenopiles</taxon>
        <taxon>Ochrophyta</taxon>
        <taxon>Bolidophyceae</taxon>
        <taxon>Parmales</taxon>
        <taxon>Triparmaceae</taxon>
        <taxon>Triparma</taxon>
    </lineage>
</organism>
<dbReference type="GO" id="GO:0006260">
    <property type="term" value="P:DNA replication"/>
    <property type="evidence" value="ECO:0007669"/>
    <property type="project" value="UniProtKB-KW"/>
</dbReference>
<dbReference type="PANTHER" id="PTHR14052:SF0">
    <property type="entry name" value="ORIGIN RECOGNITION COMPLEX SUBUNIT 2"/>
    <property type="match status" value="1"/>
</dbReference>
<protein>
    <recommendedName>
        <fullName evidence="2">Origin recognition complex subunit 2 winged-helix domain-containing protein</fullName>
    </recommendedName>
</protein>
<feature type="domain" description="Origin recognition complex subunit 2 winged-helix" evidence="2">
    <location>
        <begin position="700"/>
        <end position="748"/>
    </location>
</feature>
<keyword evidence="4" id="KW-1185">Reference proteome</keyword>
<dbReference type="GO" id="GO:0003688">
    <property type="term" value="F:DNA replication origin binding"/>
    <property type="evidence" value="ECO:0007669"/>
    <property type="project" value="TreeGrafter"/>
</dbReference>
<dbReference type="InterPro" id="IPR007220">
    <property type="entry name" value="ORC2"/>
</dbReference>
<dbReference type="OrthoDB" id="346673at2759"/>
<name>A0A9W7EX18_9STRA</name>
<evidence type="ECO:0000256" key="1">
    <source>
        <dbReference type="SAM" id="MobiDB-lite"/>
    </source>
</evidence>